<feature type="domain" description="BTB" evidence="1">
    <location>
        <begin position="24"/>
        <end position="92"/>
    </location>
</feature>
<evidence type="ECO:0000313" key="3">
    <source>
        <dbReference type="Proteomes" id="UP001251528"/>
    </source>
</evidence>
<dbReference type="Proteomes" id="UP001251528">
    <property type="component" value="Unassembled WGS sequence"/>
</dbReference>
<evidence type="ECO:0000313" key="2">
    <source>
        <dbReference type="EMBL" id="KAK2601537.1"/>
    </source>
</evidence>
<dbReference type="InterPro" id="IPR000210">
    <property type="entry name" value="BTB/POZ_dom"/>
</dbReference>
<dbReference type="EMBL" id="JASWJB010000076">
    <property type="protein sequence ID" value="KAK2601537.1"/>
    <property type="molecule type" value="Genomic_DNA"/>
</dbReference>
<accession>A0AAJ0CQG8</accession>
<gene>
    <name evidence="2" type="ORF">QQS21_004922</name>
</gene>
<dbReference type="PROSITE" id="PS50097">
    <property type="entry name" value="BTB"/>
    <property type="match status" value="1"/>
</dbReference>
<reference evidence="2" key="1">
    <citation type="submission" date="2023-06" db="EMBL/GenBank/DDBJ databases">
        <title>Conoideocrella luteorostrata (Hypocreales: Clavicipitaceae), a potential biocontrol fungus for elongate hemlock scale in United States Christmas tree production areas.</title>
        <authorList>
            <person name="Barrett H."/>
            <person name="Lovett B."/>
            <person name="Macias A.M."/>
            <person name="Stajich J.E."/>
            <person name="Kasson M.T."/>
        </authorList>
    </citation>
    <scope>NUCLEOTIDE SEQUENCE</scope>
    <source>
        <strain evidence="2">ARSEF 14590</strain>
    </source>
</reference>
<sequence>MTSPKPGVAFPHVENETVHLHPNGDAVLVIQSDPGRRYLVSSKTLQLASDYFDVLFRPTFAEGKATQNGECPDIILKEDDPEAMAIILSILHHRFSESHWVIKPQLLAKVAQHSDKYQCNLSLQPWISYWVRNVQGLSGIEEFGLMLTAAYFFRIQQHFSEMSATVIRNIPIDFDAVWAEHDIIGYLPQFVKDELKTHIYSVIDDIRFEVESVEGSLRDAPGGFLMQRQYCLTCEGFHPANARQCYPGDNEDPYDEMCTNQGRIAEYFDILRRRHLWPTRSAFRYRSIAELVTAIGNMESETEKHKCAGGLSCPLITEIRLLYIKVKNRVENIKGIGSNPDEGESH</sequence>
<keyword evidence="3" id="KW-1185">Reference proteome</keyword>
<comment type="caution">
    <text evidence="2">The sequence shown here is derived from an EMBL/GenBank/DDBJ whole genome shotgun (WGS) entry which is preliminary data.</text>
</comment>
<dbReference type="Gene3D" id="3.30.710.10">
    <property type="entry name" value="Potassium Channel Kv1.1, Chain A"/>
    <property type="match status" value="1"/>
</dbReference>
<evidence type="ECO:0000259" key="1">
    <source>
        <dbReference type="PROSITE" id="PS50097"/>
    </source>
</evidence>
<name>A0AAJ0CQG8_9HYPO</name>
<dbReference type="InterPro" id="IPR011333">
    <property type="entry name" value="SKP1/BTB/POZ_sf"/>
</dbReference>
<dbReference type="AlphaFoldDB" id="A0AAJ0CQG8"/>
<organism evidence="2 3">
    <name type="scientific">Conoideocrella luteorostrata</name>
    <dbReference type="NCBI Taxonomy" id="1105319"/>
    <lineage>
        <taxon>Eukaryota</taxon>
        <taxon>Fungi</taxon>
        <taxon>Dikarya</taxon>
        <taxon>Ascomycota</taxon>
        <taxon>Pezizomycotina</taxon>
        <taxon>Sordariomycetes</taxon>
        <taxon>Hypocreomycetidae</taxon>
        <taxon>Hypocreales</taxon>
        <taxon>Clavicipitaceae</taxon>
        <taxon>Conoideocrella</taxon>
    </lineage>
</organism>
<proteinExistence type="predicted"/>
<protein>
    <recommendedName>
        <fullName evidence="1">BTB domain-containing protein</fullName>
    </recommendedName>
</protein>